<reference evidence="1" key="1">
    <citation type="submission" date="2021-11" db="EMBL/GenBank/DDBJ databases">
        <title>Fusarium solani-melongenae Genome sequencing and assembly.</title>
        <authorList>
            <person name="Xie S."/>
            <person name="Huang L."/>
            <person name="Zhang X."/>
        </authorList>
    </citation>
    <scope>NUCLEOTIDE SEQUENCE</scope>
    <source>
        <strain evidence="1">CRI 24-3</strain>
    </source>
</reference>
<evidence type="ECO:0000313" key="1">
    <source>
        <dbReference type="EMBL" id="UPK92876.1"/>
    </source>
</evidence>
<dbReference type="Proteomes" id="UP000830768">
    <property type="component" value="Chromosome 3"/>
</dbReference>
<evidence type="ECO:0000313" key="2">
    <source>
        <dbReference type="Proteomes" id="UP000830768"/>
    </source>
</evidence>
<sequence length="324" mass="35229">MSDFDGKLVLITGSARGIGKAVAAEYARRGARIIITDILGESLAKAAHELKEAGHTVYSYECELSDDEAVQNFGAKVLEDAGVPDIIQDLQAQLTHRGPASTIIKNTFDIIHNNAYWAAHGSIFDCTSGSLAKAFDISVISYMRVIQAFLNEMMTRKSGWIINTASPIGICPPPLLAANVLPYAIVKAADISLSQSIAVALEPYNIGVTVLYPDIVKTEALDATRGTSSKESEAKMDSMFSAVGVSPEEFAPAILDEVAKGEFVASRYKPLKEMMLAFAKNGMDPRKSSMLHVFQRQSVTLCSRSRIRRAWRGDHFLNNVILIS</sequence>
<keyword evidence="2" id="KW-1185">Reference proteome</keyword>
<accession>A0ACD3YVC0</accession>
<dbReference type="EMBL" id="CP090032">
    <property type="protein sequence ID" value="UPK92876.1"/>
    <property type="molecule type" value="Genomic_DNA"/>
</dbReference>
<gene>
    <name evidence="1" type="ORF">LCI18_003811</name>
</gene>
<proteinExistence type="predicted"/>
<name>A0ACD3YVC0_FUSSC</name>
<protein>
    <submittedName>
        <fullName evidence="1">Uncharacterized protein</fullName>
    </submittedName>
</protein>
<organism evidence="1 2">
    <name type="scientific">Fusarium solani subsp. cucurbitae</name>
    <name type="common">Neocosmosporum cucurbitae</name>
    <dbReference type="NCBI Taxonomy" id="2747967"/>
    <lineage>
        <taxon>Eukaryota</taxon>
        <taxon>Fungi</taxon>
        <taxon>Dikarya</taxon>
        <taxon>Ascomycota</taxon>
        <taxon>Pezizomycotina</taxon>
        <taxon>Sordariomycetes</taxon>
        <taxon>Hypocreomycetidae</taxon>
        <taxon>Hypocreales</taxon>
        <taxon>Nectriaceae</taxon>
        <taxon>Fusarium</taxon>
        <taxon>Fusarium solani species complex</taxon>
    </lineage>
</organism>